<keyword evidence="3" id="KW-1185">Reference proteome</keyword>
<evidence type="ECO:0000313" key="3">
    <source>
        <dbReference type="Proteomes" id="UP000010433"/>
    </source>
</evidence>
<dbReference type="PATRIC" id="fig|1127699.3.peg.132"/>
<name>L1NL83_9BACT</name>
<evidence type="ECO:0000256" key="1">
    <source>
        <dbReference type="SAM" id="Phobius"/>
    </source>
</evidence>
<dbReference type="AlphaFoldDB" id="L1NL83"/>
<organism evidence="2 3">
    <name type="scientific">Hoylesella saccharolytica F0055</name>
    <dbReference type="NCBI Taxonomy" id="1127699"/>
    <lineage>
        <taxon>Bacteria</taxon>
        <taxon>Pseudomonadati</taxon>
        <taxon>Bacteroidota</taxon>
        <taxon>Bacteroidia</taxon>
        <taxon>Bacteroidales</taxon>
        <taxon>Prevotellaceae</taxon>
        <taxon>Hoylesella</taxon>
    </lineage>
</organism>
<evidence type="ECO:0000313" key="2">
    <source>
        <dbReference type="EMBL" id="EKY03932.1"/>
    </source>
</evidence>
<sequence>MKRIKGKKWKGERVFWMKDERIRMKVDVLFCLLPPTFTYFALPYLPK</sequence>
<keyword evidence="1" id="KW-1133">Transmembrane helix</keyword>
<keyword evidence="1" id="KW-0812">Transmembrane</keyword>
<gene>
    <name evidence="2" type="ORF">HMPREF9151_00150</name>
</gene>
<dbReference type="HOGENOM" id="CLU_3171763_0_0_10"/>
<reference evidence="2 3" key="1">
    <citation type="submission" date="2012-05" db="EMBL/GenBank/DDBJ databases">
        <authorList>
            <person name="Weinstock G."/>
            <person name="Sodergren E."/>
            <person name="Lobos E.A."/>
            <person name="Fulton L."/>
            <person name="Fulton R."/>
            <person name="Courtney L."/>
            <person name="Fronick C."/>
            <person name="O'Laughlin M."/>
            <person name="Godfrey J."/>
            <person name="Wilson R.M."/>
            <person name="Miner T."/>
            <person name="Farmer C."/>
            <person name="Delehaunty K."/>
            <person name="Cordes M."/>
            <person name="Minx P."/>
            <person name="Tomlinson C."/>
            <person name="Chen J."/>
            <person name="Wollam A."/>
            <person name="Pepin K.H."/>
            <person name="Bhonagiri V."/>
            <person name="Zhang X."/>
            <person name="Suruliraj S."/>
            <person name="Warren W."/>
            <person name="Mitreva M."/>
            <person name="Mardis E.R."/>
            <person name="Wilson R.K."/>
        </authorList>
    </citation>
    <scope>NUCLEOTIDE SEQUENCE [LARGE SCALE GENOMIC DNA]</scope>
    <source>
        <strain evidence="2 3">F0055</strain>
    </source>
</reference>
<comment type="caution">
    <text evidence="2">The sequence shown here is derived from an EMBL/GenBank/DDBJ whole genome shotgun (WGS) entry which is preliminary data.</text>
</comment>
<proteinExistence type="predicted"/>
<dbReference type="Proteomes" id="UP000010433">
    <property type="component" value="Unassembled WGS sequence"/>
</dbReference>
<feature type="transmembrane region" description="Helical" evidence="1">
    <location>
        <begin position="26"/>
        <end position="45"/>
    </location>
</feature>
<protein>
    <submittedName>
        <fullName evidence="2">Uncharacterized protein</fullName>
    </submittedName>
</protein>
<keyword evidence="1" id="KW-0472">Membrane</keyword>
<accession>L1NL83</accession>
<dbReference type="EMBL" id="AMEP01000017">
    <property type="protein sequence ID" value="EKY03932.1"/>
    <property type="molecule type" value="Genomic_DNA"/>
</dbReference>